<dbReference type="InterPro" id="IPR038709">
    <property type="entry name" value="RpoN_core-bd_sf"/>
</dbReference>
<keyword evidence="7" id="KW-0238">DNA-binding</keyword>
<keyword evidence="5" id="KW-0805">Transcription regulation</keyword>
<comment type="caution">
    <text evidence="11">The sequence shown here is derived from an EMBL/GenBank/DDBJ whole genome shotgun (WGS) entry which is preliminary data.</text>
</comment>
<keyword evidence="12" id="KW-1185">Reference proteome</keyword>
<dbReference type="InterPro" id="IPR007634">
    <property type="entry name" value="RNA_pol_sigma_54_DNA-bd"/>
</dbReference>
<dbReference type="InterPro" id="IPR007046">
    <property type="entry name" value="RNA_pol_sigma_54_core-bd"/>
</dbReference>
<dbReference type="PROSITE" id="PS00717">
    <property type="entry name" value="SIGMA54_1"/>
    <property type="match status" value="1"/>
</dbReference>
<dbReference type="Gene3D" id="1.10.10.1330">
    <property type="entry name" value="RNA polymerase sigma-54 factor, core-binding domain"/>
    <property type="match status" value="1"/>
</dbReference>
<keyword evidence="4" id="KW-0548">Nucleotidyltransferase</keyword>
<comment type="similarity">
    <text evidence="1">Belongs to the sigma-54 factor family.</text>
</comment>
<accession>A0ABU6FXV1</accession>
<evidence type="ECO:0000256" key="2">
    <source>
        <dbReference type="ARBA" id="ARBA00022478"/>
    </source>
</evidence>
<proteinExistence type="inferred from homology"/>
<evidence type="ECO:0000256" key="5">
    <source>
        <dbReference type="ARBA" id="ARBA00023015"/>
    </source>
</evidence>
<dbReference type="Pfam" id="PF00309">
    <property type="entry name" value="Sigma54_AID"/>
    <property type="match status" value="1"/>
</dbReference>
<dbReference type="Gene3D" id="1.10.10.60">
    <property type="entry name" value="Homeodomain-like"/>
    <property type="match status" value="1"/>
</dbReference>
<evidence type="ECO:0000256" key="3">
    <source>
        <dbReference type="ARBA" id="ARBA00022679"/>
    </source>
</evidence>
<evidence type="ECO:0000256" key="6">
    <source>
        <dbReference type="ARBA" id="ARBA00023082"/>
    </source>
</evidence>
<evidence type="ECO:0000256" key="8">
    <source>
        <dbReference type="ARBA" id="ARBA00023163"/>
    </source>
</evidence>
<evidence type="ECO:0000256" key="7">
    <source>
        <dbReference type="ARBA" id="ARBA00023125"/>
    </source>
</evidence>
<dbReference type="Proteomes" id="UP001338137">
    <property type="component" value="Unassembled WGS sequence"/>
</dbReference>
<organism evidence="11 12">
    <name type="scientific">Paenibacillus alba</name>
    <dbReference type="NCBI Taxonomy" id="1197127"/>
    <lineage>
        <taxon>Bacteria</taxon>
        <taxon>Bacillati</taxon>
        <taxon>Bacillota</taxon>
        <taxon>Bacilli</taxon>
        <taxon>Bacillales</taxon>
        <taxon>Paenibacillaceae</taxon>
        <taxon>Paenibacillus</taxon>
    </lineage>
</organism>
<evidence type="ECO:0000256" key="4">
    <source>
        <dbReference type="ARBA" id="ARBA00022695"/>
    </source>
</evidence>
<dbReference type="EMBL" id="JARLKY010000012">
    <property type="protein sequence ID" value="MEC0226745.1"/>
    <property type="molecule type" value="Genomic_DNA"/>
</dbReference>
<evidence type="ECO:0000313" key="12">
    <source>
        <dbReference type="Proteomes" id="UP001338137"/>
    </source>
</evidence>
<protein>
    <submittedName>
        <fullName evidence="11">RNA polymerase factor sigma-54</fullName>
    </submittedName>
</protein>
<dbReference type="PRINTS" id="PR00045">
    <property type="entry name" value="SIGMA54FCT"/>
</dbReference>
<dbReference type="Pfam" id="PF04963">
    <property type="entry name" value="Sigma54_CBD"/>
    <property type="match status" value="1"/>
</dbReference>
<gene>
    <name evidence="11" type="primary">rpoN</name>
    <name evidence="11" type="ORF">P4I72_06395</name>
</gene>
<dbReference type="PANTHER" id="PTHR32248:SF4">
    <property type="entry name" value="RNA POLYMERASE SIGMA-54 FACTOR"/>
    <property type="match status" value="1"/>
</dbReference>
<keyword evidence="3" id="KW-0808">Transferase</keyword>
<dbReference type="PIRSF" id="PIRSF000774">
    <property type="entry name" value="RpoN"/>
    <property type="match status" value="1"/>
</dbReference>
<dbReference type="InterPro" id="IPR000394">
    <property type="entry name" value="RNA_pol_sigma_54"/>
</dbReference>
<evidence type="ECO:0000259" key="9">
    <source>
        <dbReference type="Pfam" id="PF04552"/>
    </source>
</evidence>
<dbReference type="Pfam" id="PF04552">
    <property type="entry name" value="Sigma54_DBD"/>
    <property type="match status" value="1"/>
</dbReference>
<feature type="domain" description="RNA polymerase sigma factor 54 core-binding" evidence="10">
    <location>
        <begin position="75"/>
        <end position="257"/>
    </location>
</feature>
<keyword evidence="8" id="KW-0804">Transcription</keyword>
<dbReference type="RefSeq" id="WP_326071153.1">
    <property type="nucleotide sequence ID" value="NZ_JARLKY010000012.1"/>
</dbReference>
<dbReference type="PANTHER" id="PTHR32248">
    <property type="entry name" value="RNA POLYMERASE SIGMA-54 FACTOR"/>
    <property type="match status" value="1"/>
</dbReference>
<name>A0ABU6FXV1_9BACL</name>
<keyword evidence="6" id="KW-0731">Sigma factor</keyword>
<evidence type="ECO:0000313" key="11">
    <source>
        <dbReference type="EMBL" id="MEC0226745.1"/>
    </source>
</evidence>
<keyword evidence="2" id="KW-0240">DNA-directed RNA polymerase</keyword>
<reference evidence="11 12" key="1">
    <citation type="submission" date="2023-03" db="EMBL/GenBank/DDBJ databases">
        <title>Bacillus Genome Sequencing.</title>
        <authorList>
            <person name="Dunlap C."/>
        </authorList>
    </citation>
    <scope>NUCLEOTIDE SEQUENCE [LARGE SCALE GENOMIC DNA]</scope>
    <source>
        <strain evidence="11 12">BD-533</strain>
    </source>
</reference>
<dbReference type="PROSITE" id="PS00718">
    <property type="entry name" value="SIGMA54_2"/>
    <property type="match status" value="1"/>
</dbReference>
<feature type="domain" description="RNA polymerase sigma factor 54 DNA-binding" evidence="9">
    <location>
        <begin position="271"/>
        <end position="428"/>
    </location>
</feature>
<dbReference type="NCBIfam" id="TIGR02395">
    <property type="entry name" value="rpoN_sigma"/>
    <property type="match status" value="1"/>
</dbReference>
<dbReference type="PROSITE" id="PS50044">
    <property type="entry name" value="SIGMA54_3"/>
    <property type="match status" value="1"/>
</dbReference>
<evidence type="ECO:0000259" key="10">
    <source>
        <dbReference type="Pfam" id="PF04963"/>
    </source>
</evidence>
<sequence length="434" mass="49052">MEILLTAEQEQKLLLTPQMRQSMEILHMSSMDLNEFIKQQAMDNPFIELQPVKNIPIIRHSGSSEQDWWLNVDLSSEATLESVLLEQLTYMKLDRTVLALCKWIIGNLDDKGYLLHSIEEISAFQGASLSRVREAVGVVQGLEPYGVGASTLEECLILQLRQELEGDPLVFNLVQHDLLSIAEGRFRQLAEKYETDLAKIKAAIQKISSLNPKPGALYSRGKTPYIIPDLQLKQVEGKYEVFLESGFLPAIILSGSYFSMMEQIASGDVYRYLKKNWQAAKGLIDSIERRKVTLLKVAGAIFQLQAGFCEKGYSSIRPMSMKQVAEALGVHESTISRTVSHKYIRTPWGLYELKHFFSSSIKQADGTTVSAIYIKERIRACISSEKPASPLSDQQIASLLTSDGLLISRRTVTKYREQMNLQSSMRRRNHQSRV</sequence>
<evidence type="ECO:0000256" key="1">
    <source>
        <dbReference type="ARBA" id="ARBA00008798"/>
    </source>
</evidence>